<dbReference type="EMBL" id="LFYT02000048">
    <property type="protein sequence ID" value="PVE40947.1"/>
    <property type="molecule type" value="Genomic_DNA"/>
</dbReference>
<dbReference type="OrthoDB" id="8550172at2"/>
<evidence type="ECO:0000313" key="2">
    <source>
        <dbReference type="Proteomes" id="UP000037507"/>
    </source>
</evidence>
<accession>A0A2T7U8D7</accession>
<sequence>MKTTLDLPDELVREMKLRALMQGRTLRDLAADFLRQGLGMGALRPATPPPGSRVEIGADGLPIIRGSDDAPSRSMTAEALIKLEQDLLTQEDMQRGGLSL</sequence>
<dbReference type="InterPro" id="IPR010985">
    <property type="entry name" value="Ribbon_hlx_hlx"/>
</dbReference>
<gene>
    <name evidence="1" type="ORF">H663_019710</name>
</gene>
<evidence type="ECO:0008006" key="3">
    <source>
        <dbReference type="Google" id="ProtNLM"/>
    </source>
</evidence>
<keyword evidence="2" id="KW-1185">Reference proteome</keyword>
<dbReference type="SUPFAM" id="SSF47598">
    <property type="entry name" value="Ribbon-helix-helix"/>
    <property type="match status" value="1"/>
</dbReference>
<reference evidence="1" key="1">
    <citation type="submission" date="2017-04" db="EMBL/GenBank/DDBJ databases">
        <title>Unexpected and diverse lifestyles within the genus Limnohabitans.</title>
        <authorList>
            <person name="Kasalicky V."/>
            <person name="Mehrshad M."/>
            <person name="Andrei S.-A."/>
            <person name="Salcher M."/>
            <person name="Kratochvilova H."/>
            <person name="Simek K."/>
            <person name="Ghai R."/>
        </authorList>
    </citation>
    <scope>NUCLEOTIDE SEQUENCE [LARGE SCALE GENOMIC DNA]</scope>
    <source>
        <strain evidence="1">II-D5</strain>
    </source>
</reference>
<name>A0A2T7U8D7_9BURK</name>
<proteinExistence type="predicted"/>
<organism evidence="1 2">
    <name type="scientific">Limnohabitans planktonicus II-D5</name>
    <dbReference type="NCBI Taxonomy" id="1293045"/>
    <lineage>
        <taxon>Bacteria</taxon>
        <taxon>Pseudomonadati</taxon>
        <taxon>Pseudomonadota</taxon>
        <taxon>Betaproteobacteria</taxon>
        <taxon>Burkholderiales</taxon>
        <taxon>Comamonadaceae</taxon>
        <taxon>Limnohabitans</taxon>
    </lineage>
</organism>
<dbReference type="GO" id="GO:0006355">
    <property type="term" value="P:regulation of DNA-templated transcription"/>
    <property type="evidence" value="ECO:0007669"/>
    <property type="project" value="InterPro"/>
</dbReference>
<comment type="caution">
    <text evidence="1">The sequence shown here is derived from an EMBL/GenBank/DDBJ whole genome shotgun (WGS) entry which is preliminary data.</text>
</comment>
<dbReference type="AlphaFoldDB" id="A0A2T7U8D7"/>
<dbReference type="Proteomes" id="UP000037507">
    <property type="component" value="Unassembled WGS sequence"/>
</dbReference>
<evidence type="ECO:0000313" key="1">
    <source>
        <dbReference type="EMBL" id="PVE40947.1"/>
    </source>
</evidence>
<protein>
    <recommendedName>
        <fullName evidence="3">Antitoxin</fullName>
    </recommendedName>
</protein>